<reference evidence="5" key="1">
    <citation type="submission" date="2013-04" db="EMBL/GenBank/DDBJ databases">
        <authorList>
            <person name="Qu J."/>
            <person name="Murali S.C."/>
            <person name="Bandaranaike D."/>
            <person name="Bellair M."/>
            <person name="Blankenburg K."/>
            <person name="Chao H."/>
            <person name="Dinh H."/>
            <person name="Doddapaneni H."/>
            <person name="Downs B."/>
            <person name="Dugan-Rocha S."/>
            <person name="Elkadiri S."/>
            <person name="Gnanaolivu R.D."/>
            <person name="Hernandez B."/>
            <person name="Javaid M."/>
            <person name="Jayaseelan J.C."/>
            <person name="Lee S."/>
            <person name="Li M."/>
            <person name="Ming W."/>
            <person name="Munidasa M."/>
            <person name="Muniz J."/>
            <person name="Nguyen L."/>
            <person name="Ongeri F."/>
            <person name="Osuji N."/>
            <person name="Pu L.-L."/>
            <person name="Puazo M."/>
            <person name="Qu C."/>
            <person name="Quiroz J."/>
            <person name="Raj R."/>
            <person name="Weissenberger G."/>
            <person name="Xin Y."/>
            <person name="Zou X."/>
            <person name="Han Y."/>
            <person name="Richards S."/>
            <person name="Worley K."/>
            <person name="Muzny D."/>
            <person name="Gibbs R."/>
        </authorList>
    </citation>
    <scope>NUCLEOTIDE SEQUENCE</scope>
    <source>
        <strain evidence="5">Sampled in the wild</strain>
    </source>
</reference>
<feature type="domain" description="RGS" evidence="3">
    <location>
        <begin position="135"/>
        <end position="260"/>
    </location>
</feature>
<dbReference type="PROSITE" id="PS50132">
    <property type="entry name" value="RGS"/>
    <property type="match status" value="1"/>
</dbReference>
<comment type="caution">
    <text evidence="5">The sequence shown here is derived from an EMBL/GenBank/DDBJ whole genome shotgun (WGS) entry which is preliminary data.</text>
</comment>
<gene>
    <name evidence="5" type="ORF">J437_LFUL014398</name>
</gene>
<dbReference type="GO" id="GO:0005737">
    <property type="term" value="C:cytoplasm"/>
    <property type="evidence" value="ECO:0007669"/>
    <property type="project" value="TreeGrafter"/>
</dbReference>
<dbReference type="InterPro" id="IPR036305">
    <property type="entry name" value="RGS_sf"/>
</dbReference>
<feature type="compositionally biased region" description="Basic residues" evidence="2">
    <location>
        <begin position="672"/>
        <end position="683"/>
    </location>
</feature>
<dbReference type="GO" id="GO:0005634">
    <property type="term" value="C:nucleus"/>
    <property type="evidence" value="ECO:0007669"/>
    <property type="project" value="TreeGrafter"/>
</dbReference>
<evidence type="ECO:0000313" key="6">
    <source>
        <dbReference type="Proteomes" id="UP000792457"/>
    </source>
</evidence>
<organism evidence="5 6">
    <name type="scientific">Ladona fulva</name>
    <name type="common">Scarce chaser dragonfly</name>
    <name type="synonym">Libellula fulva</name>
    <dbReference type="NCBI Taxonomy" id="123851"/>
    <lineage>
        <taxon>Eukaryota</taxon>
        <taxon>Metazoa</taxon>
        <taxon>Ecdysozoa</taxon>
        <taxon>Arthropoda</taxon>
        <taxon>Hexapoda</taxon>
        <taxon>Insecta</taxon>
        <taxon>Pterygota</taxon>
        <taxon>Palaeoptera</taxon>
        <taxon>Odonata</taxon>
        <taxon>Epiprocta</taxon>
        <taxon>Anisoptera</taxon>
        <taxon>Libelluloidea</taxon>
        <taxon>Libellulidae</taxon>
        <taxon>Ladona</taxon>
    </lineage>
</organism>
<dbReference type="Gene3D" id="1.10.196.10">
    <property type="match status" value="1"/>
</dbReference>
<feature type="region of interest" description="Disordered" evidence="2">
    <location>
        <begin position="290"/>
        <end position="333"/>
    </location>
</feature>
<feature type="compositionally biased region" description="Basic and acidic residues" evidence="2">
    <location>
        <begin position="323"/>
        <end position="333"/>
    </location>
</feature>
<dbReference type="SMART" id="SM00455">
    <property type="entry name" value="RBD"/>
    <property type="match status" value="2"/>
</dbReference>
<dbReference type="InterPro" id="IPR024066">
    <property type="entry name" value="RGS_subdom1/3"/>
</dbReference>
<dbReference type="InterPro" id="IPR029071">
    <property type="entry name" value="Ubiquitin-like_domsf"/>
</dbReference>
<dbReference type="PRINTS" id="PR01301">
    <property type="entry name" value="RGSPROTEIN"/>
</dbReference>
<dbReference type="Gene3D" id="3.10.20.90">
    <property type="entry name" value="Phosphatidylinositol 3-kinase Catalytic Subunit, Chain A, domain 1"/>
    <property type="match status" value="2"/>
</dbReference>
<dbReference type="InterPro" id="IPR003116">
    <property type="entry name" value="RBD_dom"/>
</dbReference>
<dbReference type="GO" id="GO:0008277">
    <property type="term" value="P:regulation of G protein-coupled receptor signaling pathway"/>
    <property type="evidence" value="ECO:0007669"/>
    <property type="project" value="TreeGrafter"/>
</dbReference>
<dbReference type="Proteomes" id="UP000792457">
    <property type="component" value="Unassembled WGS sequence"/>
</dbReference>
<feature type="domain" description="RBD" evidence="4">
    <location>
        <begin position="496"/>
        <end position="566"/>
    </location>
</feature>
<feature type="region of interest" description="Disordered" evidence="2">
    <location>
        <begin position="672"/>
        <end position="692"/>
    </location>
</feature>
<feature type="compositionally biased region" description="Basic residues" evidence="2">
    <location>
        <begin position="310"/>
        <end position="322"/>
    </location>
</feature>
<dbReference type="PROSITE" id="PS50898">
    <property type="entry name" value="RBD"/>
    <property type="match status" value="1"/>
</dbReference>
<reference evidence="5" key="2">
    <citation type="submission" date="2017-10" db="EMBL/GenBank/DDBJ databases">
        <title>Ladona fulva Genome sequencing and assembly.</title>
        <authorList>
            <person name="Murali S."/>
            <person name="Richards S."/>
            <person name="Bandaranaike D."/>
            <person name="Bellair M."/>
            <person name="Blankenburg K."/>
            <person name="Chao H."/>
            <person name="Dinh H."/>
            <person name="Doddapaneni H."/>
            <person name="Dugan-Rocha S."/>
            <person name="Elkadiri S."/>
            <person name="Gnanaolivu R."/>
            <person name="Hernandez B."/>
            <person name="Skinner E."/>
            <person name="Javaid M."/>
            <person name="Lee S."/>
            <person name="Li M."/>
            <person name="Ming W."/>
            <person name="Munidasa M."/>
            <person name="Muniz J."/>
            <person name="Nguyen L."/>
            <person name="Hughes D."/>
            <person name="Osuji N."/>
            <person name="Pu L.-L."/>
            <person name="Puazo M."/>
            <person name="Qu C."/>
            <person name="Quiroz J."/>
            <person name="Raj R."/>
            <person name="Weissenberger G."/>
            <person name="Xin Y."/>
            <person name="Zou X."/>
            <person name="Han Y."/>
            <person name="Worley K."/>
            <person name="Muzny D."/>
            <person name="Gibbs R."/>
        </authorList>
    </citation>
    <scope>NUCLEOTIDE SEQUENCE</scope>
    <source>
        <strain evidence="5">Sampled in the wild</strain>
    </source>
</reference>
<dbReference type="GO" id="GO:0007165">
    <property type="term" value="P:signal transduction"/>
    <property type="evidence" value="ECO:0007669"/>
    <property type="project" value="InterPro"/>
</dbReference>
<dbReference type="InterPro" id="IPR016137">
    <property type="entry name" value="RGS"/>
</dbReference>
<dbReference type="SUPFAM" id="SSF54236">
    <property type="entry name" value="Ubiquitin-like"/>
    <property type="match status" value="2"/>
</dbReference>
<dbReference type="GO" id="GO:0005886">
    <property type="term" value="C:plasma membrane"/>
    <property type="evidence" value="ECO:0007669"/>
    <property type="project" value="TreeGrafter"/>
</dbReference>
<evidence type="ECO:0000259" key="4">
    <source>
        <dbReference type="PROSITE" id="PS50898"/>
    </source>
</evidence>
<dbReference type="OrthoDB" id="196547at2759"/>
<proteinExistence type="predicted"/>
<feature type="region of interest" description="Disordered" evidence="2">
    <location>
        <begin position="713"/>
        <end position="738"/>
    </location>
</feature>
<accession>A0A8K0KN41</accession>
<dbReference type="FunFam" id="1.10.167.10:FF:000001">
    <property type="entry name" value="Putative regulator of g-protein signaling 12"/>
    <property type="match status" value="1"/>
</dbReference>
<dbReference type="GO" id="GO:0005096">
    <property type="term" value="F:GTPase activator activity"/>
    <property type="evidence" value="ECO:0007669"/>
    <property type="project" value="UniProtKB-KW"/>
</dbReference>
<dbReference type="AlphaFoldDB" id="A0A8K0KN41"/>
<feature type="region of interest" description="Disordered" evidence="2">
    <location>
        <begin position="92"/>
        <end position="124"/>
    </location>
</feature>
<dbReference type="PANTHER" id="PTHR45945:SF3">
    <property type="entry name" value="REGULATOR OF G-PROTEIN SIGNALING LOCO"/>
    <property type="match status" value="1"/>
</dbReference>
<protein>
    <submittedName>
        <fullName evidence="5">Uncharacterized protein</fullName>
    </submittedName>
</protein>
<dbReference type="Pfam" id="PF02196">
    <property type="entry name" value="RBD"/>
    <property type="match status" value="1"/>
</dbReference>
<dbReference type="PANTHER" id="PTHR45945">
    <property type="entry name" value="REGULATOR OF G-PROTEIN SIGNALING LOCO"/>
    <property type="match status" value="1"/>
</dbReference>
<dbReference type="InterPro" id="IPR044926">
    <property type="entry name" value="RGS_subdomain_2"/>
</dbReference>
<dbReference type="Pfam" id="PF00615">
    <property type="entry name" value="RGS"/>
    <property type="match status" value="1"/>
</dbReference>
<keyword evidence="1" id="KW-0343">GTPase activation</keyword>
<sequence>MEDTDTRITQFQALDIFVDHSHQPLKKWSNATGFRRPFGAGGRRLSPRFVNYLTASDDDVYKLSSSNHLEEGTNGVEKVVSADLLISKEELTEGKSEVPASKGDADTALMAPPPPPPLSEERGVDVGRVGGWATSFEKLLEDPIGLHTFAEFLKKEFSAENIYFWVACERYRITPNDGTKNTDGKLSRRATMARDIFQRHLCLGAPEPVNVDSHARQETEEGLAAAEPTLFLQAQKQIFNLMKFDSYPRFLKSDLYKECLMRDMSGQSLSFGSSATLDADLCLHPNHDGDDEVLTGKLKKSRSDAEERRRKSLLPWHRKNRSKSKDRGETDYQKMRAAAAVVAAAQALLPNARGDDASSSRSDLASSRSSLASSDLALIQRGALARQSLTSSEWSAERVGSEGPSAACPLCRVILPDGATTVVNTDTSRSSSNQQQSSRQTIRDLVTRLLEKRGLKYSAFEVFFCDGSNDSNGKPLDLDEDIQVLGSREVRVERRVIFRVDLPSRKTIGVKSNPDRSLAQVLRPILHKYGYPLESVALCLMSENEVLDPSMPVTTADNEKIQVLTKSGEIWKTENGLKGVNKADGGRQAVQGAPTLDEITNRVFEELLAGKVAEEKAGASSRLCNDEIISTSEDRASVRSEDWSSEHSSGIFGRFLRSDSAVMDKSRDSRCIKGKKGSMKKMKQSSSNDGMCSGSGGLPAVIRAIGNDFSVGSRIIPPAPRLKTGIRPPGRSDSDDFY</sequence>
<evidence type="ECO:0000256" key="2">
    <source>
        <dbReference type="SAM" id="MobiDB-lite"/>
    </source>
</evidence>
<evidence type="ECO:0000313" key="5">
    <source>
        <dbReference type="EMBL" id="KAG8236670.1"/>
    </source>
</evidence>
<dbReference type="SUPFAM" id="SSF48097">
    <property type="entry name" value="Regulator of G-protein signaling, RGS"/>
    <property type="match status" value="1"/>
</dbReference>
<dbReference type="InterPro" id="IPR046995">
    <property type="entry name" value="RGS10/12/14-like"/>
</dbReference>
<dbReference type="CDD" id="cd17067">
    <property type="entry name" value="RBD2_RGS12_like"/>
    <property type="match status" value="1"/>
</dbReference>
<keyword evidence="6" id="KW-1185">Reference proteome</keyword>
<dbReference type="EMBL" id="KZ309058">
    <property type="protein sequence ID" value="KAG8236670.1"/>
    <property type="molecule type" value="Genomic_DNA"/>
</dbReference>
<evidence type="ECO:0000256" key="1">
    <source>
        <dbReference type="ARBA" id="ARBA00022468"/>
    </source>
</evidence>
<dbReference type="CDD" id="cd01817">
    <property type="entry name" value="RBD1_RGS12_like"/>
    <property type="match status" value="1"/>
</dbReference>
<evidence type="ECO:0000259" key="3">
    <source>
        <dbReference type="PROSITE" id="PS50132"/>
    </source>
</evidence>
<dbReference type="SMART" id="SM00315">
    <property type="entry name" value="RGS"/>
    <property type="match status" value="1"/>
</dbReference>
<name>A0A8K0KN41_LADFU</name>
<dbReference type="Gene3D" id="1.10.167.10">
    <property type="entry name" value="Regulator of G-protein Signalling 4, domain 2"/>
    <property type="match status" value="1"/>
</dbReference>